<dbReference type="GeneID" id="80034716"/>
<gene>
    <name evidence="1" type="primary">52</name>
    <name evidence="1" type="ORF">SEA_BAUER_52</name>
</gene>
<keyword evidence="2" id="KW-1185">Reference proteome</keyword>
<dbReference type="Proteomes" id="UP001156221">
    <property type="component" value="Segment"/>
</dbReference>
<reference evidence="1" key="1">
    <citation type="submission" date="2022-10" db="EMBL/GenBank/DDBJ databases">
        <authorList>
            <person name="Shreffler J."/>
            <person name="Spring A.M."/>
            <person name="Klyczek K."/>
            <person name="Garlena R.A."/>
            <person name="Russell D.A."/>
            <person name="Pope W.H."/>
            <person name="Jacobs-Sera D."/>
            <person name="Hatfull G.F."/>
        </authorList>
    </citation>
    <scope>NUCLEOTIDE SEQUENCE</scope>
</reference>
<dbReference type="EMBL" id="OP580516">
    <property type="protein sequence ID" value="UYM26601.1"/>
    <property type="molecule type" value="Genomic_DNA"/>
</dbReference>
<protein>
    <submittedName>
        <fullName evidence="1">Uncharacterized protein</fullName>
    </submittedName>
</protein>
<name>A0A9E8AAE3_9CAUD</name>
<evidence type="ECO:0000313" key="2">
    <source>
        <dbReference type="Proteomes" id="UP001156221"/>
    </source>
</evidence>
<proteinExistence type="predicted"/>
<sequence>MNAEAKAVEAILASAFDSVPCDHANHGKRREDHDSGPATHYVKAGCPSCDGDKEVFAACQRFVDVVKGWSYEFQCPRCRATGPASDFVIILAPVAS</sequence>
<evidence type="ECO:0000313" key="1">
    <source>
        <dbReference type="EMBL" id="UYM26601.1"/>
    </source>
</evidence>
<dbReference type="KEGG" id="vg:80034716"/>
<dbReference type="RefSeq" id="YP_010761345.1">
    <property type="nucleotide sequence ID" value="NC_073594.1"/>
</dbReference>
<accession>A0A9E8AAE3</accession>
<organism evidence="1 2">
    <name type="scientific">Arthrobacter phage Bauer</name>
    <dbReference type="NCBI Taxonomy" id="2985648"/>
    <lineage>
        <taxon>Viruses</taxon>
        <taxon>Duplodnaviria</taxon>
        <taxon>Heunggongvirae</taxon>
        <taxon>Uroviricota</taxon>
        <taxon>Caudoviricetes</taxon>
        <taxon>Bauervirus</taxon>
        <taxon>Bauervirus bauer</taxon>
    </lineage>
</organism>